<protein>
    <recommendedName>
        <fullName evidence="5">TIGR02680 family protein</fullName>
    </recommendedName>
</protein>
<dbReference type="EMBL" id="BOMI01000192">
    <property type="protein sequence ID" value="GID80448.1"/>
    <property type="molecule type" value="Genomic_DNA"/>
</dbReference>
<comment type="caution">
    <text evidence="3">The sequence shown here is derived from an EMBL/GenBank/DDBJ whole genome shotgun (WGS) entry which is preliminary data.</text>
</comment>
<evidence type="ECO:0000313" key="3">
    <source>
        <dbReference type="EMBL" id="GID80448.1"/>
    </source>
</evidence>
<organism evidence="3 4">
    <name type="scientific">Paractinoplanes deccanensis</name>
    <dbReference type="NCBI Taxonomy" id="113561"/>
    <lineage>
        <taxon>Bacteria</taxon>
        <taxon>Bacillati</taxon>
        <taxon>Actinomycetota</taxon>
        <taxon>Actinomycetes</taxon>
        <taxon>Micromonosporales</taxon>
        <taxon>Micromonosporaceae</taxon>
        <taxon>Paractinoplanes</taxon>
    </lineage>
</organism>
<feature type="compositionally biased region" description="Gly residues" evidence="2">
    <location>
        <begin position="1121"/>
        <end position="1154"/>
    </location>
</feature>
<evidence type="ECO:0000256" key="2">
    <source>
        <dbReference type="SAM" id="MobiDB-lite"/>
    </source>
</evidence>
<keyword evidence="1" id="KW-0175">Coiled coil</keyword>
<dbReference type="Pfam" id="PF13558">
    <property type="entry name" value="SbcC_Walker_B"/>
    <property type="match status" value="1"/>
</dbReference>
<dbReference type="Proteomes" id="UP000609879">
    <property type="component" value="Unassembled WGS sequence"/>
</dbReference>
<feature type="compositionally biased region" description="Basic and acidic residues" evidence="2">
    <location>
        <begin position="1544"/>
        <end position="1554"/>
    </location>
</feature>
<evidence type="ECO:0008006" key="5">
    <source>
        <dbReference type="Google" id="ProtNLM"/>
    </source>
</evidence>
<keyword evidence="4" id="KW-1185">Reference proteome</keyword>
<name>A0ABQ3YKA7_9ACTN</name>
<feature type="region of interest" description="Disordered" evidence="2">
    <location>
        <begin position="1121"/>
        <end position="1161"/>
    </location>
</feature>
<proteinExistence type="predicted"/>
<sequence>MTLTPEATDEQLATWRDSASHGGLPSPVRSRWQVLRAGCVGLWEFDAAEYWFADGRAQFVGANQSGKSTLMALTTLIMLSGSLDRQYIDTFGQSDKSFRYYVEPTDDARDRREATGSTHRGWAWVEYGRLGDDGPEFFTTLLYAQAKRGVSQLDPVWIICRGSARVRHGLTLAVGSSAVEPRELAGVEGLEVMRSGKRYAARIASDLFGFSDDDRFATVLEMLKVLRTPHLGQKLNPDWFTEQIRMSLPAVAESEVDKLADGWQQLEQLSRDRDHAVTARDAVGVYLARAWRPWADALLRARADDLLAAEEAVAAARSAAASADEGLDKAREALTEETGRSDELEKAVQRARAALTQLLRSAAYRDATGRAQNAERMRRDAGAATVAEAAARKNLAGTMAALEAAGAAHSEAAGRLDLARAAASSAISHAEAAVAAAGLGGSAAALGGSAAGLGGSAGGLGGSAGGLGGSAGGLGGSATGLGSRAGGPGSRARSAAAEWAASGDVDRIDAAVAARRSQVAALRKLARTAAGAVGRWQAESATASRLRDDWRARSAAAETAASAVTDAVQQLSDDLERWAVALPAAVPPVALRDDWVREVVAQTHAARPREVLGGLLAREWLDPSVGPLTEEIAALRAEARAAGQRADEADREAALLGEAGDPQPAAPSGWLRRERPAFPAAAGAPLWRLVDPAGGVAGEELDHIEAALAAAGLLDAWVTEDGEWSGDRDGADSIAAPGVGVGAAPAAGEGSAAGVAPAVGAGSGVGVAPAVGAGSGVGAGGAVVPLASVLQPAEDAGALAGTVERILARIGYVPAGQPLAGDLVIAGDGRWRTPVAQGLAGRAADGAELIGAAARAAARRRRIAALREQAARDRGLAEESARRAEEAAQRSAALRAAATAAPSDADVVAAAISLAAANAERDRAETAHAVAADRALAAKSEADEATAAVTGYADEHGLPTSDEQLDAVGAALDSAALSAGSLRLALKDQDVAERAVAAAVTGVEAAEAARTAADRAAGEAAAAAAKLDAEASEAEASVSLDDKEQFARSAELEERIRELDTSIAASRQRGLTLAAAASTAQGEAQRRHDAVSSAIAAREAAARAWWVPVDAGLAAARGIGPDGRGIGPDGRGIGPDGRGVGPDGRGVGPDGRGVGPDEPVRSADRAEEGFADGPGRTLEDALCQARAVVDAVRPPSWPENAADRERRVDTAMQRALRGAMTELQTLLEASGGRSVIVNEADDARPLPSITLVVDAAGAPLDPPAAVERLDQAVAELSATHDEKLHQMYAELLSSTFIDHLADRMTRVVTLLTTVNEVLLRHPTGANKTVLQIRRRPADGQQHGFNLLKALEEGRIESDAAQEQIRLFLGDRLREAQDSGVIATDEWVGHLARLLDYRAWFDCVCYYRVEGGDWKPLTKQVHGVDSGGGKVVTLLQPLLATLVALYSRSADAPRPLWLDEAFEGVDPANRATMLRLLVDFDLDFLLAGPAPLVAAAQVPAAAVWTVSRAPAPLAGVDLSLMLWAGRTLEAIPVADVAATVLAPRRPADDPDRPDLFADLTEAS</sequence>
<gene>
    <name evidence="3" type="ORF">Ade02nite_90890</name>
</gene>
<accession>A0ABQ3YKA7</accession>
<reference evidence="3 4" key="1">
    <citation type="submission" date="2021-01" db="EMBL/GenBank/DDBJ databases">
        <title>Whole genome shotgun sequence of Actinoplanes deccanensis NBRC 13994.</title>
        <authorList>
            <person name="Komaki H."/>
            <person name="Tamura T."/>
        </authorList>
    </citation>
    <scope>NUCLEOTIDE SEQUENCE [LARGE SCALE GENOMIC DNA]</scope>
    <source>
        <strain evidence="3 4">NBRC 13994</strain>
    </source>
</reference>
<evidence type="ECO:0000256" key="1">
    <source>
        <dbReference type="SAM" id="Coils"/>
    </source>
</evidence>
<evidence type="ECO:0000313" key="4">
    <source>
        <dbReference type="Proteomes" id="UP000609879"/>
    </source>
</evidence>
<feature type="region of interest" description="Disordered" evidence="2">
    <location>
        <begin position="1543"/>
        <end position="1562"/>
    </location>
</feature>
<dbReference type="RefSeq" id="WP_203777666.1">
    <property type="nucleotide sequence ID" value="NZ_BAAABO010000039.1"/>
</dbReference>
<feature type="coiled-coil region" evidence="1">
    <location>
        <begin position="327"/>
        <end position="361"/>
    </location>
</feature>